<evidence type="ECO:0000313" key="3">
    <source>
        <dbReference type="Proteomes" id="UP001459277"/>
    </source>
</evidence>
<reference evidence="2 3" key="1">
    <citation type="submission" date="2024-01" db="EMBL/GenBank/DDBJ databases">
        <title>A telomere-to-telomere, gap-free genome of sweet tea (Lithocarpus litseifolius).</title>
        <authorList>
            <person name="Zhou J."/>
        </authorList>
    </citation>
    <scope>NUCLEOTIDE SEQUENCE [LARGE SCALE GENOMIC DNA]</scope>
    <source>
        <strain evidence="2">Zhou-2022a</strain>
        <tissue evidence="2">Leaf</tissue>
    </source>
</reference>
<gene>
    <name evidence="2" type="ORF">SO802_024123</name>
</gene>
<feature type="region of interest" description="Disordered" evidence="1">
    <location>
        <begin position="123"/>
        <end position="143"/>
    </location>
</feature>
<dbReference type="Proteomes" id="UP001459277">
    <property type="component" value="Unassembled WGS sequence"/>
</dbReference>
<organism evidence="2 3">
    <name type="scientific">Lithocarpus litseifolius</name>
    <dbReference type="NCBI Taxonomy" id="425828"/>
    <lineage>
        <taxon>Eukaryota</taxon>
        <taxon>Viridiplantae</taxon>
        <taxon>Streptophyta</taxon>
        <taxon>Embryophyta</taxon>
        <taxon>Tracheophyta</taxon>
        <taxon>Spermatophyta</taxon>
        <taxon>Magnoliopsida</taxon>
        <taxon>eudicotyledons</taxon>
        <taxon>Gunneridae</taxon>
        <taxon>Pentapetalae</taxon>
        <taxon>rosids</taxon>
        <taxon>fabids</taxon>
        <taxon>Fagales</taxon>
        <taxon>Fagaceae</taxon>
        <taxon>Lithocarpus</taxon>
    </lineage>
</organism>
<dbReference type="EMBL" id="JAZDWU010000008">
    <property type="protein sequence ID" value="KAK9994420.1"/>
    <property type="molecule type" value="Genomic_DNA"/>
</dbReference>
<comment type="caution">
    <text evidence="2">The sequence shown here is derived from an EMBL/GenBank/DDBJ whole genome shotgun (WGS) entry which is preliminary data.</text>
</comment>
<name>A0AAW2CBM1_9ROSI</name>
<feature type="compositionally biased region" description="Polar residues" evidence="1">
    <location>
        <begin position="22"/>
        <end position="37"/>
    </location>
</feature>
<evidence type="ECO:0000256" key="1">
    <source>
        <dbReference type="SAM" id="MobiDB-lite"/>
    </source>
</evidence>
<feature type="region of interest" description="Disordered" evidence="1">
    <location>
        <begin position="1"/>
        <end position="87"/>
    </location>
</feature>
<proteinExistence type="predicted"/>
<keyword evidence="3" id="KW-1185">Reference proteome</keyword>
<accession>A0AAW2CBM1</accession>
<feature type="compositionally biased region" description="Basic and acidic residues" evidence="1">
    <location>
        <begin position="38"/>
        <end position="56"/>
    </location>
</feature>
<evidence type="ECO:0000313" key="2">
    <source>
        <dbReference type="EMBL" id="KAK9994420.1"/>
    </source>
</evidence>
<protein>
    <submittedName>
        <fullName evidence="2">Uncharacterized protein</fullName>
    </submittedName>
</protein>
<sequence>MTSNTAATSSSTTTAFDCRATDSVSEEFSGQPGSAGTTEHRKFLGSRSKPEREMGIRDTPTPAAKNHAHLAGHVPDEGDGSSGGGFGGTRFGVGLSKCDCFVTDTGFDVARYTRRGAVCGGGGIRRSPESGSADQETTHRKRTEEEFIDEELNIPSLLVDMAEREMLVIKSA</sequence>
<feature type="compositionally biased region" description="Low complexity" evidence="1">
    <location>
        <begin position="1"/>
        <end position="15"/>
    </location>
</feature>
<dbReference type="AlphaFoldDB" id="A0AAW2CBM1"/>